<evidence type="ECO:0000313" key="3">
    <source>
        <dbReference type="Proteomes" id="UP001589710"/>
    </source>
</evidence>
<dbReference type="EMBL" id="JBHMCG010000143">
    <property type="protein sequence ID" value="MFB9577308.1"/>
    <property type="molecule type" value="Genomic_DNA"/>
</dbReference>
<organism evidence="2 3">
    <name type="scientific">Streptomyces yanii</name>
    <dbReference type="NCBI Taxonomy" id="78510"/>
    <lineage>
        <taxon>Bacteria</taxon>
        <taxon>Bacillati</taxon>
        <taxon>Actinomycetota</taxon>
        <taxon>Actinomycetes</taxon>
        <taxon>Kitasatosporales</taxon>
        <taxon>Streptomycetaceae</taxon>
        <taxon>Streptomyces</taxon>
    </lineage>
</organism>
<reference evidence="2 3" key="1">
    <citation type="submission" date="2024-09" db="EMBL/GenBank/DDBJ databases">
        <authorList>
            <person name="Sun Q."/>
            <person name="Mori K."/>
        </authorList>
    </citation>
    <scope>NUCLEOTIDE SEQUENCE [LARGE SCALE GENOMIC DNA]</scope>
    <source>
        <strain evidence="2 3">JCM 3331</strain>
    </source>
</reference>
<sequence length="52" mass="5813">MTEAYARAVFAGHCPPSSEEIVDQHTEGRLSRQKLLTRIPLNKPCDRPVGHV</sequence>
<dbReference type="InterPro" id="IPR043917">
    <property type="entry name" value="DUF5753"/>
</dbReference>
<protein>
    <submittedName>
        <fullName evidence="2">Scr1 family TA system antitoxin-like transcriptional regulator</fullName>
    </submittedName>
</protein>
<accession>A0ABV5RHN6</accession>
<comment type="caution">
    <text evidence="2">The sequence shown here is derived from an EMBL/GenBank/DDBJ whole genome shotgun (WGS) entry which is preliminary data.</text>
</comment>
<keyword evidence="3" id="KW-1185">Reference proteome</keyword>
<name>A0ABV5RHN6_9ACTN</name>
<dbReference type="Pfam" id="PF19054">
    <property type="entry name" value="DUF5753"/>
    <property type="match status" value="1"/>
</dbReference>
<evidence type="ECO:0000313" key="2">
    <source>
        <dbReference type="EMBL" id="MFB9577308.1"/>
    </source>
</evidence>
<feature type="domain" description="DUF5753" evidence="1">
    <location>
        <begin position="2"/>
        <end position="38"/>
    </location>
</feature>
<dbReference type="RefSeq" id="WP_386144790.1">
    <property type="nucleotide sequence ID" value="NZ_BAAAXD010000023.1"/>
</dbReference>
<proteinExistence type="predicted"/>
<dbReference type="Proteomes" id="UP001589710">
    <property type="component" value="Unassembled WGS sequence"/>
</dbReference>
<gene>
    <name evidence="2" type="ORF">ACFFTL_34820</name>
</gene>
<evidence type="ECO:0000259" key="1">
    <source>
        <dbReference type="Pfam" id="PF19054"/>
    </source>
</evidence>